<dbReference type="Proteomes" id="UP001431010">
    <property type="component" value="Chromosome"/>
</dbReference>
<name>A0ABY3RJX8_9BRAD</name>
<reference evidence="2" key="1">
    <citation type="journal article" date="2024" name="Antonie Van Leeuwenhoek">
        <title>Bradyrhizobium ontarionense sp. nov., a novel bacterial symbiont isolated from Aeschynomene indica (Indian jointvetch), harbours photosynthesis, nitrogen fixation and nitrous oxide (N2O) reductase genes.</title>
        <authorList>
            <person name="Bromfield E.S.P."/>
            <person name="Cloutier S."/>
        </authorList>
    </citation>
    <scope>NUCLEOTIDE SEQUENCE</scope>
    <source>
        <strain evidence="2">A19</strain>
    </source>
</reference>
<evidence type="ECO:0000256" key="1">
    <source>
        <dbReference type="SAM" id="MobiDB-lite"/>
    </source>
</evidence>
<proteinExistence type="predicted"/>
<accession>A0ABY3RJX8</accession>
<dbReference type="EMBL" id="CP088156">
    <property type="protein sequence ID" value="UFZ07200.1"/>
    <property type="molecule type" value="Genomic_DNA"/>
</dbReference>
<keyword evidence="3" id="KW-1185">Reference proteome</keyword>
<evidence type="ECO:0000313" key="2">
    <source>
        <dbReference type="EMBL" id="UFZ07200.1"/>
    </source>
</evidence>
<dbReference type="RefSeq" id="WP_231326653.1">
    <property type="nucleotide sequence ID" value="NZ_CP088156.1"/>
</dbReference>
<feature type="compositionally biased region" description="Basic and acidic residues" evidence="1">
    <location>
        <begin position="100"/>
        <end position="132"/>
    </location>
</feature>
<evidence type="ECO:0000313" key="3">
    <source>
        <dbReference type="Proteomes" id="UP001431010"/>
    </source>
</evidence>
<protein>
    <submittedName>
        <fullName evidence="2">Uncharacterized protein</fullName>
    </submittedName>
</protein>
<organism evidence="2 3">
    <name type="scientific">Bradyrhizobium ontarionense</name>
    <dbReference type="NCBI Taxonomy" id="2898149"/>
    <lineage>
        <taxon>Bacteria</taxon>
        <taxon>Pseudomonadati</taxon>
        <taxon>Pseudomonadota</taxon>
        <taxon>Alphaproteobacteria</taxon>
        <taxon>Hyphomicrobiales</taxon>
        <taxon>Nitrobacteraceae</taxon>
        <taxon>Bradyrhizobium</taxon>
    </lineage>
</organism>
<feature type="region of interest" description="Disordered" evidence="1">
    <location>
        <begin position="72"/>
        <end position="132"/>
    </location>
</feature>
<sequence length="166" mass="18767">MLMRTPAREKPGLGERLRRVIERLRDHATSLTPASLTSTAAARRHAYHVVDDEPDDNNMDVALAALIESIERPPATPPRFPSLARVTTSRHAPHIPVYERPPHFDIEPRHVEAEPRRSSYDEPPDRPAQEDELSELRKDLMSVISARLGSPDDHLATIRTLLRSVK</sequence>
<gene>
    <name evidence="2" type="ORF">LQG66_13220</name>
</gene>